<name>A9UV06_MONBE</name>
<dbReference type="InterPro" id="IPR012668">
    <property type="entry name" value="CHP02466"/>
</dbReference>
<gene>
    <name evidence="2" type="ORF">MONBRDRAFT_23848</name>
</gene>
<keyword evidence="1" id="KW-0732">Signal</keyword>
<proteinExistence type="predicted"/>
<evidence type="ECO:0000256" key="1">
    <source>
        <dbReference type="SAM" id="SignalP"/>
    </source>
</evidence>
<sequence>MRRCGAPPTFTASALVKSGLLLFLAGAYLLTAPDGTQAQTLLEEPPLLPPAIMRFNRTRDGKEVVHMSRHVNNTMTTTDAMPPRPPADASIDELFQENECLQIQLYLREMLARAERKVPETPWWQDRLDQLGSTPSPLRGELGVLFATPIFRTNINLFFPKERVAVDNNVNNAFFERQRSINNKIAEEQNYTPEGFLDDLKEMADLKLFWRKSIRSFWENVPGRVKDIDTLANENTNQFFYWAAVNHHGIDHHTHVHYRAFISGVYYVKVPPLAGDFCLYDPRGFPQHPFHIEKQIAPVEAMSRSIKSVLCPLSSQVICTSFPATFRTRSIQLLVLSPELPSPSTSTFVKCRLGPIPSENRFVCTHV</sequence>
<protein>
    <submittedName>
        <fullName evidence="2">Uncharacterized protein</fullName>
    </submittedName>
</protein>
<dbReference type="EMBL" id="CH991546">
    <property type="protein sequence ID" value="EDQ90805.1"/>
    <property type="molecule type" value="Genomic_DNA"/>
</dbReference>
<dbReference type="AlphaFoldDB" id="A9UV06"/>
<evidence type="ECO:0000313" key="3">
    <source>
        <dbReference type="Proteomes" id="UP000001357"/>
    </source>
</evidence>
<dbReference type="Proteomes" id="UP000001357">
    <property type="component" value="Unassembled WGS sequence"/>
</dbReference>
<dbReference type="Pfam" id="PF13759">
    <property type="entry name" value="2OG-FeII_Oxy_5"/>
    <property type="match status" value="1"/>
</dbReference>
<accession>A9UV06</accession>
<feature type="chain" id="PRO_5002744744" evidence="1">
    <location>
        <begin position="39"/>
        <end position="367"/>
    </location>
</feature>
<evidence type="ECO:0000313" key="2">
    <source>
        <dbReference type="EMBL" id="EDQ90805.1"/>
    </source>
</evidence>
<dbReference type="RefSeq" id="XP_001744102.1">
    <property type="nucleotide sequence ID" value="XM_001744050.1"/>
</dbReference>
<dbReference type="KEGG" id="mbr:MONBRDRAFT_23848"/>
<dbReference type="GeneID" id="5889479"/>
<dbReference type="Gene3D" id="2.60.120.620">
    <property type="entry name" value="q2cbj1_9rhob like domain"/>
    <property type="match status" value="1"/>
</dbReference>
<dbReference type="InParanoid" id="A9UV06"/>
<keyword evidence="3" id="KW-1185">Reference proteome</keyword>
<reference evidence="2 3" key="1">
    <citation type="journal article" date="2008" name="Nature">
        <title>The genome of the choanoflagellate Monosiga brevicollis and the origin of metazoans.</title>
        <authorList>
            <consortium name="JGI Sequencing"/>
            <person name="King N."/>
            <person name="Westbrook M.J."/>
            <person name="Young S.L."/>
            <person name="Kuo A."/>
            <person name="Abedin M."/>
            <person name="Chapman J."/>
            <person name="Fairclough S."/>
            <person name="Hellsten U."/>
            <person name="Isogai Y."/>
            <person name="Letunic I."/>
            <person name="Marr M."/>
            <person name="Pincus D."/>
            <person name="Putnam N."/>
            <person name="Rokas A."/>
            <person name="Wright K.J."/>
            <person name="Zuzow R."/>
            <person name="Dirks W."/>
            <person name="Good M."/>
            <person name="Goodstein D."/>
            <person name="Lemons D."/>
            <person name="Li W."/>
            <person name="Lyons J.B."/>
            <person name="Morris A."/>
            <person name="Nichols S."/>
            <person name="Richter D.J."/>
            <person name="Salamov A."/>
            <person name="Bork P."/>
            <person name="Lim W.A."/>
            <person name="Manning G."/>
            <person name="Miller W.T."/>
            <person name="McGinnis W."/>
            <person name="Shapiro H."/>
            <person name="Tjian R."/>
            <person name="Grigoriev I.V."/>
            <person name="Rokhsar D."/>
        </authorList>
    </citation>
    <scope>NUCLEOTIDE SEQUENCE [LARGE SCALE GENOMIC DNA]</scope>
    <source>
        <strain evidence="3">MX1 / ATCC 50154</strain>
    </source>
</reference>
<organism evidence="2 3">
    <name type="scientific">Monosiga brevicollis</name>
    <name type="common">Choanoflagellate</name>
    <dbReference type="NCBI Taxonomy" id="81824"/>
    <lineage>
        <taxon>Eukaryota</taxon>
        <taxon>Choanoflagellata</taxon>
        <taxon>Craspedida</taxon>
        <taxon>Salpingoecidae</taxon>
        <taxon>Monosiga</taxon>
    </lineage>
</organism>
<feature type="signal peptide" evidence="1">
    <location>
        <begin position="1"/>
        <end position="38"/>
    </location>
</feature>